<dbReference type="AlphaFoldDB" id="A0A0M0JCZ0"/>
<sequence length="431" mass="45860">MGKKAKGKKADDDWEAEADAIAHEAAVVAEAAAAEAAGRKRGELLEALFVDLIARGLASEADCDKATDELADGAKTEDQLVAEWQAKADKAASFDRLYGHAGEEEEPEPEPKGPKSRRWRQEEGGSRILDDVVETPEEIQAKLRLHAEIFGTPGSAHAYDHSADGHDEHKRMTLSQLSLGDWRNAASDPPKALPLAGMTGVCLFGGSYGLSTHGDKVVRLWDLGSGRRLAAHQQKLDLTALAAANGIVAVGDAGGAVHLYGTDATFAPLRLSPLPPAAGAVHDLALLFFFEQSADPFVLVLASYAGGVVTASLAHTKPWPPPRADSVSRVTLPMPELGHGAISLAAARGGQVFGAAGSSVAFYDLEAPLKHWTTRGAASSIVVGGGAESSDAWRYSGEPEEAEEEKRQKDKKDKKKRLVRTNNNRMFNRTK</sequence>
<evidence type="ECO:0000256" key="1">
    <source>
        <dbReference type="SAM" id="MobiDB-lite"/>
    </source>
</evidence>
<protein>
    <submittedName>
        <fullName evidence="2">Uncharacterized protein</fullName>
    </submittedName>
</protein>
<organism evidence="2 3">
    <name type="scientific">Chrysochromulina tobinii</name>
    <dbReference type="NCBI Taxonomy" id="1460289"/>
    <lineage>
        <taxon>Eukaryota</taxon>
        <taxon>Haptista</taxon>
        <taxon>Haptophyta</taxon>
        <taxon>Prymnesiophyceae</taxon>
        <taxon>Prymnesiales</taxon>
        <taxon>Chrysochromulinaceae</taxon>
        <taxon>Chrysochromulina</taxon>
    </lineage>
</organism>
<dbReference type="OrthoDB" id="10671362at2759"/>
<feature type="region of interest" description="Disordered" evidence="1">
    <location>
        <begin position="100"/>
        <end position="126"/>
    </location>
</feature>
<feature type="compositionally biased region" description="Basic and acidic residues" evidence="1">
    <location>
        <begin position="109"/>
        <end position="126"/>
    </location>
</feature>
<dbReference type="EMBL" id="JWZX01003113">
    <property type="protein sequence ID" value="KOO24232.1"/>
    <property type="molecule type" value="Genomic_DNA"/>
</dbReference>
<name>A0A0M0JCZ0_9EUKA</name>
<gene>
    <name evidence="2" type="ORF">Ctob_004106</name>
</gene>
<reference evidence="3" key="1">
    <citation type="journal article" date="2015" name="PLoS Genet.">
        <title>Genome Sequence and Transcriptome Analyses of Chrysochromulina tobin: Metabolic Tools for Enhanced Algal Fitness in the Prominent Order Prymnesiales (Haptophyceae).</title>
        <authorList>
            <person name="Hovde B.T."/>
            <person name="Deodato C.R."/>
            <person name="Hunsperger H.M."/>
            <person name="Ryken S.A."/>
            <person name="Yost W."/>
            <person name="Jha R.K."/>
            <person name="Patterson J."/>
            <person name="Monnat R.J. Jr."/>
            <person name="Barlow S.B."/>
            <person name="Starkenburg S.R."/>
            <person name="Cattolico R.A."/>
        </authorList>
    </citation>
    <scope>NUCLEOTIDE SEQUENCE</scope>
    <source>
        <strain evidence="3">CCMP291</strain>
    </source>
</reference>
<dbReference type="InterPro" id="IPR011047">
    <property type="entry name" value="Quinoprotein_ADH-like_sf"/>
</dbReference>
<evidence type="ECO:0000313" key="3">
    <source>
        <dbReference type="Proteomes" id="UP000037460"/>
    </source>
</evidence>
<dbReference type="Proteomes" id="UP000037460">
    <property type="component" value="Unassembled WGS sequence"/>
</dbReference>
<accession>A0A0M0JCZ0</accession>
<comment type="caution">
    <text evidence="2">The sequence shown here is derived from an EMBL/GenBank/DDBJ whole genome shotgun (WGS) entry which is preliminary data.</text>
</comment>
<feature type="compositionally biased region" description="Polar residues" evidence="1">
    <location>
        <begin position="420"/>
        <end position="431"/>
    </location>
</feature>
<evidence type="ECO:0000313" key="2">
    <source>
        <dbReference type="EMBL" id="KOO24232.1"/>
    </source>
</evidence>
<dbReference type="InterPro" id="IPR015943">
    <property type="entry name" value="WD40/YVTN_repeat-like_dom_sf"/>
</dbReference>
<dbReference type="SUPFAM" id="SSF50998">
    <property type="entry name" value="Quinoprotein alcohol dehydrogenase-like"/>
    <property type="match status" value="1"/>
</dbReference>
<feature type="region of interest" description="Disordered" evidence="1">
    <location>
        <begin position="386"/>
        <end position="431"/>
    </location>
</feature>
<proteinExistence type="predicted"/>
<dbReference type="Gene3D" id="2.130.10.10">
    <property type="entry name" value="YVTN repeat-like/Quinoprotein amine dehydrogenase"/>
    <property type="match status" value="1"/>
</dbReference>
<keyword evidence="3" id="KW-1185">Reference proteome</keyword>